<dbReference type="CDD" id="cd02440">
    <property type="entry name" value="AdoMet_MTases"/>
    <property type="match status" value="1"/>
</dbReference>
<dbReference type="EMBL" id="JAMKBJ010000004">
    <property type="protein sequence ID" value="MCZ8536933.1"/>
    <property type="molecule type" value="Genomic_DNA"/>
</dbReference>
<dbReference type="GO" id="GO:0008168">
    <property type="term" value="F:methyltransferase activity"/>
    <property type="evidence" value="ECO:0007669"/>
    <property type="project" value="UniProtKB-KW"/>
</dbReference>
<dbReference type="Pfam" id="PF13489">
    <property type="entry name" value="Methyltransf_23"/>
    <property type="match status" value="1"/>
</dbReference>
<evidence type="ECO:0000313" key="1">
    <source>
        <dbReference type="EMBL" id="MCZ8536933.1"/>
    </source>
</evidence>
<keyword evidence="2" id="KW-1185">Reference proteome</keyword>
<dbReference type="Proteomes" id="UP001152173">
    <property type="component" value="Unassembled WGS sequence"/>
</dbReference>
<dbReference type="GO" id="GO:0032259">
    <property type="term" value="P:methylation"/>
    <property type="evidence" value="ECO:0007669"/>
    <property type="project" value="UniProtKB-KW"/>
</dbReference>
<name>A0A9X3LF73_9BACL</name>
<dbReference type="Gene3D" id="3.40.50.150">
    <property type="entry name" value="Vaccinia Virus protein VP39"/>
    <property type="match status" value="1"/>
</dbReference>
<gene>
    <name evidence="1" type="ORF">M9R32_07030</name>
</gene>
<protein>
    <submittedName>
        <fullName evidence="1">Class I SAM-dependent methyltransferase</fullName>
    </submittedName>
</protein>
<sequence length="327" mass="37094">MSYIGSKNEFVTMDLSEMRPEGFLQTILDRQKNNIDTVNSSNGWKVRVNCPICQSSKSTYQFEKHDFHLVQCDVCSTAYFDQVPINTNDIYSAPHAIGDAQEAYLVNKDYRKIRFATERVQLIEQHLVSQIKDVDILDVGCGTGWFLETAKDKGANCFGVELGKDLAKFTAERLEITVWNCDLTELDTIKKFDVVTMFDLIEHVENPLLLINSAKELLKDNGIIVIFTPQFDSVAIKTMKDKSNLIMPAEHLSYFTEKTVEKVAELSDMEVVYYATKGIDMGDLKSFYEYNNQPQLAESCASLYDTLQPTIDSSKSGNHLRAILKKV</sequence>
<organism evidence="1 2">
    <name type="scientific">Paenisporosarcina quisquiliarum</name>
    <dbReference type="NCBI Taxonomy" id="365346"/>
    <lineage>
        <taxon>Bacteria</taxon>
        <taxon>Bacillati</taxon>
        <taxon>Bacillota</taxon>
        <taxon>Bacilli</taxon>
        <taxon>Bacillales</taxon>
        <taxon>Caryophanaceae</taxon>
        <taxon>Paenisporosarcina</taxon>
    </lineage>
</organism>
<dbReference type="RefSeq" id="WP_269926027.1">
    <property type="nucleotide sequence ID" value="NZ_JAMKBJ010000004.1"/>
</dbReference>
<accession>A0A9X3LF73</accession>
<evidence type="ECO:0000313" key="2">
    <source>
        <dbReference type="Proteomes" id="UP001152173"/>
    </source>
</evidence>
<reference evidence="1" key="1">
    <citation type="submission" date="2022-05" db="EMBL/GenBank/DDBJ databases">
        <authorList>
            <person name="Colautti A."/>
            <person name="Iacumin L."/>
        </authorList>
    </citation>
    <scope>NUCLEOTIDE SEQUENCE</scope>
    <source>
        <strain evidence="1">SK 55</strain>
    </source>
</reference>
<comment type="caution">
    <text evidence="1">The sequence shown here is derived from an EMBL/GenBank/DDBJ whole genome shotgun (WGS) entry which is preliminary data.</text>
</comment>
<dbReference type="SUPFAM" id="SSF53335">
    <property type="entry name" value="S-adenosyl-L-methionine-dependent methyltransferases"/>
    <property type="match status" value="1"/>
</dbReference>
<keyword evidence="1" id="KW-0808">Transferase</keyword>
<dbReference type="PANTHER" id="PTHR43861:SF6">
    <property type="entry name" value="METHYLTRANSFERASE TYPE 11"/>
    <property type="match status" value="1"/>
</dbReference>
<proteinExistence type="predicted"/>
<dbReference type="InterPro" id="IPR029063">
    <property type="entry name" value="SAM-dependent_MTases_sf"/>
</dbReference>
<keyword evidence="1" id="KW-0489">Methyltransferase</keyword>
<dbReference type="AlphaFoldDB" id="A0A9X3LF73"/>
<dbReference type="PANTHER" id="PTHR43861">
    <property type="entry name" value="TRANS-ACONITATE 2-METHYLTRANSFERASE-RELATED"/>
    <property type="match status" value="1"/>
</dbReference>